<evidence type="ECO:0000313" key="2">
    <source>
        <dbReference type="EMBL" id="CAD7272510.1"/>
    </source>
</evidence>
<feature type="region of interest" description="Disordered" evidence="1">
    <location>
        <begin position="207"/>
        <end position="236"/>
    </location>
</feature>
<dbReference type="AlphaFoldDB" id="A0A7R9BEG1"/>
<feature type="region of interest" description="Disordered" evidence="1">
    <location>
        <begin position="26"/>
        <end position="119"/>
    </location>
</feature>
<feature type="region of interest" description="Disordered" evidence="1">
    <location>
        <begin position="164"/>
        <end position="190"/>
    </location>
</feature>
<accession>A0A7R9BEG1</accession>
<feature type="compositionally biased region" description="Basic residues" evidence="1">
    <location>
        <begin position="287"/>
        <end position="298"/>
    </location>
</feature>
<name>A0A7R9BEG1_9CRUS</name>
<gene>
    <name evidence="2" type="ORF">NMOB1V02_LOCUS439</name>
</gene>
<feature type="compositionally biased region" description="Acidic residues" evidence="1">
    <location>
        <begin position="253"/>
        <end position="266"/>
    </location>
</feature>
<feature type="compositionally biased region" description="Polar residues" evidence="1">
    <location>
        <begin position="27"/>
        <end position="51"/>
    </location>
</feature>
<proteinExistence type="predicted"/>
<keyword evidence="3" id="KW-1185">Reference proteome</keyword>
<feature type="compositionally biased region" description="Polar residues" evidence="1">
    <location>
        <begin position="66"/>
        <end position="76"/>
    </location>
</feature>
<organism evidence="2">
    <name type="scientific">Notodromas monacha</name>
    <dbReference type="NCBI Taxonomy" id="399045"/>
    <lineage>
        <taxon>Eukaryota</taxon>
        <taxon>Metazoa</taxon>
        <taxon>Ecdysozoa</taxon>
        <taxon>Arthropoda</taxon>
        <taxon>Crustacea</taxon>
        <taxon>Oligostraca</taxon>
        <taxon>Ostracoda</taxon>
        <taxon>Podocopa</taxon>
        <taxon>Podocopida</taxon>
        <taxon>Cypridocopina</taxon>
        <taxon>Cypridoidea</taxon>
        <taxon>Cyprididae</taxon>
        <taxon>Notodromas</taxon>
    </lineage>
</organism>
<evidence type="ECO:0000256" key="1">
    <source>
        <dbReference type="SAM" id="MobiDB-lite"/>
    </source>
</evidence>
<evidence type="ECO:0000313" key="3">
    <source>
        <dbReference type="Proteomes" id="UP000678499"/>
    </source>
</evidence>
<sequence>MNRVAEVEMASRFAERSIPHIRDIFGLSSSSNSAAGKNQVTTETSLRNGTKSVPEIAKPTALKSHGQGSDSAISVDSSEEEFGDGRRGRRKSRRGRDASHKRGSSACTRREMAEEDAEEFRHLERHLSMKKTIRKRIMRELQGAMVEDPSEFCAERRSAAISAHSLTFRRGRRGGPPPIPKTAANDNSEETIAVEQPGFLDMLRLADHDADSGNDSPTRVPPIEGHDSSTAASKRHIYDSYRQMSSFRLAMPAEDEADAVEEDNEEPVSTPNCDKPNPATAPYSKKSFWKRIINKTKR</sequence>
<feature type="region of interest" description="Disordered" evidence="1">
    <location>
        <begin position="252"/>
        <end position="298"/>
    </location>
</feature>
<reference evidence="2" key="1">
    <citation type="submission" date="2020-11" db="EMBL/GenBank/DDBJ databases">
        <authorList>
            <person name="Tran Van P."/>
        </authorList>
    </citation>
    <scope>NUCLEOTIDE SEQUENCE</scope>
</reference>
<dbReference type="Proteomes" id="UP000678499">
    <property type="component" value="Unassembled WGS sequence"/>
</dbReference>
<dbReference type="EMBL" id="OA882076">
    <property type="protein sequence ID" value="CAD7272510.1"/>
    <property type="molecule type" value="Genomic_DNA"/>
</dbReference>
<protein>
    <submittedName>
        <fullName evidence="2">Uncharacterized protein</fullName>
    </submittedName>
</protein>
<dbReference type="EMBL" id="CAJPEX010000039">
    <property type="protein sequence ID" value="CAG0912662.1"/>
    <property type="molecule type" value="Genomic_DNA"/>
</dbReference>
<dbReference type="OrthoDB" id="6417212at2759"/>